<dbReference type="InterPro" id="IPR001878">
    <property type="entry name" value="Znf_CCHC"/>
</dbReference>
<name>A0AAW2SBJ5_9LAMI</name>
<dbReference type="Gene3D" id="4.10.60.10">
    <property type="entry name" value="Zinc finger, CCHC-type"/>
    <property type="match status" value="1"/>
</dbReference>
<evidence type="ECO:0000256" key="2">
    <source>
        <dbReference type="SAM" id="MobiDB-lite"/>
    </source>
</evidence>
<dbReference type="InterPro" id="IPR036875">
    <property type="entry name" value="Znf_CCHC_sf"/>
</dbReference>
<dbReference type="PANTHER" id="PTHR35046">
    <property type="entry name" value="ZINC KNUCKLE (CCHC-TYPE) FAMILY PROTEIN"/>
    <property type="match status" value="1"/>
</dbReference>
<dbReference type="GO" id="GO:0003676">
    <property type="term" value="F:nucleic acid binding"/>
    <property type="evidence" value="ECO:0007669"/>
    <property type="project" value="InterPro"/>
</dbReference>
<dbReference type="SUPFAM" id="SSF57756">
    <property type="entry name" value="Retrovirus zinc finger-like domains"/>
    <property type="match status" value="1"/>
</dbReference>
<feature type="domain" description="CCHC-type" evidence="3">
    <location>
        <begin position="99"/>
        <end position="114"/>
    </location>
</feature>
<organism evidence="4">
    <name type="scientific">Sesamum calycinum</name>
    <dbReference type="NCBI Taxonomy" id="2727403"/>
    <lineage>
        <taxon>Eukaryota</taxon>
        <taxon>Viridiplantae</taxon>
        <taxon>Streptophyta</taxon>
        <taxon>Embryophyta</taxon>
        <taxon>Tracheophyta</taxon>
        <taxon>Spermatophyta</taxon>
        <taxon>Magnoliopsida</taxon>
        <taxon>eudicotyledons</taxon>
        <taxon>Gunneridae</taxon>
        <taxon>Pentapetalae</taxon>
        <taxon>asterids</taxon>
        <taxon>lamiids</taxon>
        <taxon>Lamiales</taxon>
        <taxon>Pedaliaceae</taxon>
        <taxon>Sesamum</taxon>
    </lineage>
</organism>
<evidence type="ECO:0000259" key="3">
    <source>
        <dbReference type="PROSITE" id="PS50158"/>
    </source>
</evidence>
<reference evidence="4" key="1">
    <citation type="submission" date="2020-06" db="EMBL/GenBank/DDBJ databases">
        <authorList>
            <person name="Li T."/>
            <person name="Hu X."/>
            <person name="Zhang T."/>
            <person name="Song X."/>
            <person name="Zhang H."/>
            <person name="Dai N."/>
            <person name="Sheng W."/>
            <person name="Hou X."/>
            <person name="Wei L."/>
        </authorList>
    </citation>
    <scope>NUCLEOTIDE SEQUENCE</scope>
    <source>
        <strain evidence="4">KEN8</strain>
        <tissue evidence="4">Leaf</tissue>
    </source>
</reference>
<keyword evidence="1" id="KW-0479">Metal-binding</keyword>
<dbReference type="SMART" id="SM00343">
    <property type="entry name" value="ZnF_C2HC"/>
    <property type="match status" value="1"/>
</dbReference>
<comment type="caution">
    <text evidence="4">The sequence shown here is derived from an EMBL/GenBank/DDBJ whole genome shotgun (WGS) entry which is preliminary data.</text>
</comment>
<dbReference type="EMBL" id="JACGWM010000002">
    <property type="protein sequence ID" value="KAL0389066.1"/>
    <property type="molecule type" value="Genomic_DNA"/>
</dbReference>
<feature type="compositionally biased region" description="Basic and acidic residues" evidence="2">
    <location>
        <begin position="60"/>
        <end position="74"/>
    </location>
</feature>
<dbReference type="GO" id="GO:0008270">
    <property type="term" value="F:zinc ion binding"/>
    <property type="evidence" value="ECO:0007669"/>
    <property type="project" value="UniProtKB-KW"/>
</dbReference>
<evidence type="ECO:0000313" key="4">
    <source>
        <dbReference type="EMBL" id="KAL0389066.1"/>
    </source>
</evidence>
<accession>A0AAW2SBJ5</accession>
<keyword evidence="1" id="KW-0863">Zinc-finger</keyword>
<dbReference type="AlphaFoldDB" id="A0AAW2SBJ5"/>
<feature type="compositionally biased region" description="Polar residues" evidence="2">
    <location>
        <begin position="46"/>
        <end position="58"/>
    </location>
</feature>
<dbReference type="PANTHER" id="PTHR35046:SF9">
    <property type="entry name" value="RNA-DIRECTED DNA POLYMERASE"/>
    <property type="match status" value="1"/>
</dbReference>
<proteinExistence type="predicted"/>
<protein>
    <recommendedName>
        <fullName evidence="3">CCHC-type domain-containing protein</fullName>
    </recommendedName>
</protein>
<dbReference type="PROSITE" id="PS50158">
    <property type="entry name" value="ZF_CCHC"/>
    <property type="match status" value="1"/>
</dbReference>
<reference evidence="4" key="2">
    <citation type="journal article" date="2024" name="Plant">
        <title>Genomic evolution and insights into agronomic trait innovations of Sesamum species.</title>
        <authorList>
            <person name="Miao H."/>
            <person name="Wang L."/>
            <person name="Qu L."/>
            <person name="Liu H."/>
            <person name="Sun Y."/>
            <person name="Le M."/>
            <person name="Wang Q."/>
            <person name="Wei S."/>
            <person name="Zheng Y."/>
            <person name="Lin W."/>
            <person name="Duan Y."/>
            <person name="Cao H."/>
            <person name="Xiong S."/>
            <person name="Wang X."/>
            <person name="Wei L."/>
            <person name="Li C."/>
            <person name="Ma Q."/>
            <person name="Ju M."/>
            <person name="Zhao R."/>
            <person name="Li G."/>
            <person name="Mu C."/>
            <person name="Tian Q."/>
            <person name="Mei H."/>
            <person name="Zhang T."/>
            <person name="Gao T."/>
            <person name="Zhang H."/>
        </authorList>
    </citation>
    <scope>NUCLEOTIDE SEQUENCE</scope>
    <source>
        <strain evidence="4">KEN8</strain>
    </source>
</reference>
<dbReference type="Pfam" id="PF00098">
    <property type="entry name" value="zf-CCHC"/>
    <property type="match status" value="1"/>
</dbReference>
<gene>
    <name evidence="4" type="ORF">Scaly_0263700</name>
</gene>
<feature type="region of interest" description="Disordered" evidence="2">
    <location>
        <begin position="40"/>
        <end position="98"/>
    </location>
</feature>
<keyword evidence="1" id="KW-0862">Zinc</keyword>
<evidence type="ECO:0000256" key="1">
    <source>
        <dbReference type="PROSITE-ProRule" id="PRU00047"/>
    </source>
</evidence>
<sequence>MAHFLHGLNRDIADVVEIHHYVELEEMVLQATKVEQQLKRRRLVRRTSNSSTFSPQKNNPKKDAPSTSKFKEADPNLSDKVATKKVQTEPNSSTNRDIKCFKCQGRGHIASECPTYNNLQQS</sequence>